<dbReference type="EMBL" id="BARV01016765">
    <property type="protein sequence ID" value="GAI30644.1"/>
    <property type="molecule type" value="Genomic_DNA"/>
</dbReference>
<feature type="domain" description="VOC" evidence="1">
    <location>
        <begin position="1"/>
        <end position="62"/>
    </location>
</feature>
<dbReference type="InterPro" id="IPR004360">
    <property type="entry name" value="Glyas_Fos-R_dOase_dom"/>
</dbReference>
<gene>
    <name evidence="2" type="ORF">S06H3_28697</name>
</gene>
<reference evidence="2" key="1">
    <citation type="journal article" date="2014" name="Front. Microbiol.">
        <title>High frequency of phylogenetically diverse reductive dehalogenase-homologous genes in deep subseafloor sedimentary metagenomes.</title>
        <authorList>
            <person name="Kawai M."/>
            <person name="Futagami T."/>
            <person name="Toyoda A."/>
            <person name="Takaki Y."/>
            <person name="Nishi S."/>
            <person name="Hori S."/>
            <person name="Arai W."/>
            <person name="Tsubouchi T."/>
            <person name="Morono Y."/>
            <person name="Uchiyama I."/>
            <person name="Ito T."/>
            <person name="Fujiyama A."/>
            <person name="Inagaki F."/>
            <person name="Takami H."/>
        </authorList>
    </citation>
    <scope>NUCLEOTIDE SEQUENCE</scope>
    <source>
        <strain evidence="2">Expedition CK06-06</strain>
    </source>
</reference>
<accession>X1PIE6</accession>
<dbReference type="PROSITE" id="PS51819">
    <property type="entry name" value="VOC"/>
    <property type="match status" value="1"/>
</dbReference>
<sequence>HKRILDDSGYSHIGITVDNFEEAEEALKSKGVILNIKRKTSIGWTIGYFNDPDGNVLEIIYRPENEEI</sequence>
<evidence type="ECO:0000259" key="1">
    <source>
        <dbReference type="PROSITE" id="PS51819"/>
    </source>
</evidence>
<evidence type="ECO:0000313" key="2">
    <source>
        <dbReference type="EMBL" id="GAI30644.1"/>
    </source>
</evidence>
<name>X1PIE6_9ZZZZ</name>
<feature type="non-terminal residue" evidence="2">
    <location>
        <position position="1"/>
    </location>
</feature>
<dbReference type="AlphaFoldDB" id="X1PIE6"/>
<comment type="caution">
    <text evidence="2">The sequence shown here is derived from an EMBL/GenBank/DDBJ whole genome shotgun (WGS) entry which is preliminary data.</text>
</comment>
<dbReference type="InterPro" id="IPR029068">
    <property type="entry name" value="Glyas_Bleomycin-R_OHBP_Dase"/>
</dbReference>
<dbReference type="Pfam" id="PF00903">
    <property type="entry name" value="Glyoxalase"/>
    <property type="match status" value="1"/>
</dbReference>
<organism evidence="2">
    <name type="scientific">marine sediment metagenome</name>
    <dbReference type="NCBI Taxonomy" id="412755"/>
    <lineage>
        <taxon>unclassified sequences</taxon>
        <taxon>metagenomes</taxon>
        <taxon>ecological metagenomes</taxon>
    </lineage>
</organism>
<protein>
    <recommendedName>
        <fullName evidence="1">VOC domain-containing protein</fullName>
    </recommendedName>
</protein>
<dbReference type="Gene3D" id="3.10.180.10">
    <property type="entry name" value="2,3-Dihydroxybiphenyl 1,2-Dioxygenase, domain 1"/>
    <property type="match status" value="1"/>
</dbReference>
<proteinExistence type="predicted"/>
<dbReference type="SUPFAM" id="SSF54593">
    <property type="entry name" value="Glyoxalase/Bleomycin resistance protein/Dihydroxybiphenyl dioxygenase"/>
    <property type="match status" value="1"/>
</dbReference>
<dbReference type="InterPro" id="IPR037523">
    <property type="entry name" value="VOC_core"/>
</dbReference>